<dbReference type="EMBL" id="JBHTJL010000020">
    <property type="protein sequence ID" value="MFD1064339.1"/>
    <property type="molecule type" value="Genomic_DNA"/>
</dbReference>
<comment type="caution">
    <text evidence="1">The sequence shown here is derived from an EMBL/GenBank/DDBJ whole genome shotgun (WGS) entry which is preliminary data.</text>
</comment>
<dbReference type="SUPFAM" id="SSF53474">
    <property type="entry name" value="alpha/beta-Hydrolases"/>
    <property type="match status" value="1"/>
</dbReference>
<sequence length="284" mass="32949">MKKLFKIIIIVLGCVSFNSCQSKKAKSITESQFFTDSIYSENLSEYRKHNVYLPQNFDKNLKYPIIYETDGGIISDSNSYKIALDSLIANEIIKPVIIVESHSNTKIADSTIMKAGDGSPVNLMFRNFEYVNDYSDLTKNPLLANRYQNHMHYFKDELINKIEDKYNQKLKKADRYFYGYSNGAGFGLSLLNSYPEVIGTYLCFSTFGGNAQSKKWNKTANYPDLYLKYGSKEPFFLEDEAEFLKEKFNEFNQFIDVERFEGGHDNKIWKKEYVKTLAKILKND</sequence>
<reference evidence="2" key="1">
    <citation type="journal article" date="2019" name="Int. J. Syst. Evol. Microbiol.">
        <title>The Global Catalogue of Microorganisms (GCM) 10K type strain sequencing project: providing services to taxonomists for standard genome sequencing and annotation.</title>
        <authorList>
            <consortium name="The Broad Institute Genomics Platform"/>
            <consortium name="The Broad Institute Genome Sequencing Center for Infectious Disease"/>
            <person name="Wu L."/>
            <person name="Ma J."/>
        </authorList>
    </citation>
    <scope>NUCLEOTIDE SEQUENCE [LARGE SCALE GENOMIC DNA]</scope>
    <source>
        <strain evidence="2">CCUG 62215</strain>
    </source>
</reference>
<dbReference type="InterPro" id="IPR000801">
    <property type="entry name" value="Esterase-like"/>
</dbReference>
<keyword evidence="2" id="KW-1185">Reference proteome</keyword>
<dbReference type="Proteomes" id="UP001597013">
    <property type="component" value="Unassembled WGS sequence"/>
</dbReference>
<dbReference type="PANTHER" id="PTHR48098">
    <property type="entry name" value="ENTEROCHELIN ESTERASE-RELATED"/>
    <property type="match status" value="1"/>
</dbReference>
<dbReference type="InterPro" id="IPR029058">
    <property type="entry name" value="AB_hydrolase_fold"/>
</dbReference>
<keyword evidence="1" id="KW-0378">Hydrolase</keyword>
<dbReference type="InterPro" id="IPR050583">
    <property type="entry name" value="Mycobacterial_A85_antigen"/>
</dbReference>
<proteinExistence type="predicted"/>
<dbReference type="PANTHER" id="PTHR48098:SF6">
    <property type="entry name" value="FERRI-BACILLIBACTIN ESTERASE BESA"/>
    <property type="match status" value="1"/>
</dbReference>
<dbReference type="RefSeq" id="WP_386132756.1">
    <property type="nucleotide sequence ID" value="NZ_JBHTJL010000020.1"/>
</dbReference>
<protein>
    <submittedName>
        <fullName evidence="1">Alpha/beta hydrolase</fullName>
    </submittedName>
</protein>
<organism evidence="1 2">
    <name type="scientific">Winogradskyella litorisediminis</name>
    <dbReference type="NCBI Taxonomy" id="1156618"/>
    <lineage>
        <taxon>Bacteria</taxon>
        <taxon>Pseudomonadati</taxon>
        <taxon>Bacteroidota</taxon>
        <taxon>Flavobacteriia</taxon>
        <taxon>Flavobacteriales</taxon>
        <taxon>Flavobacteriaceae</taxon>
        <taxon>Winogradskyella</taxon>
    </lineage>
</organism>
<evidence type="ECO:0000313" key="1">
    <source>
        <dbReference type="EMBL" id="MFD1064339.1"/>
    </source>
</evidence>
<dbReference type="Pfam" id="PF00756">
    <property type="entry name" value="Esterase"/>
    <property type="match status" value="1"/>
</dbReference>
<dbReference type="GO" id="GO:0016787">
    <property type="term" value="F:hydrolase activity"/>
    <property type="evidence" value="ECO:0007669"/>
    <property type="project" value="UniProtKB-KW"/>
</dbReference>
<accession>A0ABW3NA95</accession>
<name>A0ABW3NA95_9FLAO</name>
<dbReference type="Gene3D" id="3.40.50.1820">
    <property type="entry name" value="alpha/beta hydrolase"/>
    <property type="match status" value="1"/>
</dbReference>
<gene>
    <name evidence="1" type="ORF">ACFQ1Q_13885</name>
</gene>
<evidence type="ECO:0000313" key="2">
    <source>
        <dbReference type="Proteomes" id="UP001597013"/>
    </source>
</evidence>